<proteinExistence type="predicted"/>
<organism evidence="1 2">
    <name type="scientific">Prorocentrum cordatum</name>
    <dbReference type="NCBI Taxonomy" id="2364126"/>
    <lineage>
        <taxon>Eukaryota</taxon>
        <taxon>Sar</taxon>
        <taxon>Alveolata</taxon>
        <taxon>Dinophyceae</taxon>
        <taxon>Prorocentrales</taxon>
        <taxon>Prorocentraceae</taxon>
        <taxon>Prorocentrum</taxon>
    </lineage>
</organism>
<keyword evidence="2" id="KW-1185">Reference proteome</keyword>
<accession>A0ABN9WEV2</accession>
<reference evidence="1" key="1">
    <citation type="submission" date="2023-10" db="EMBL/GenBank/DDBJ databases">
        <authorList>
            <person name="Chen Y."/>
            <person name="Shah S."/>
            <person name="Dougan E. K."/>
            <person name="Thang M."/>
            <person name="Chan C."/>
        </authorList>
    </citation>
    <scope>NUCLEOTIDE SEQUENCE [LARGE SCALE GENOMIC DNA]</scope>
</reference>
<dbReference type="EMBL" id="CAUYUJ010018458">
    <property type="protein sequence ID" value="CAK0883747.1"/>
    <property type="molecule type" value="Genomic_DNA"/>
</dbReference>
<comment type="caution">
    <text evidence="1">The sequence shown here is derived from an EMBL/GenBank/DDBJ whole genome shotgun (WGS) entry which is preliminary data.</text>
</comment>
<evidence type="ECO:0000313" key="2">
    <source>
        <dbReference type="Proteomes" id="UP001189429"/>
    </source>
</evidence>
<evidence type="ECO:0000313" key="1">
    <source>
        <dbReference type="EMBL" id="CAK0883747.1"/>
    </source>
</evidence>
<name>A0ABN9WEV2_9DINO</name>
<dbReference type="Proteomes" id="UP001189429">
    <property type="component" value="Unassembled WGS sequence"/>
</dbReference>
<sequence length="159" mass="16916">MSGHTVAACNAHKESSASPKHHQLLRHTCHSYHTTYCRDMLVQASIASRCICAPSLLARRLAMPLAIQLVVLDDLKGIQRIAMGQRKVGSPPGLASIAGLQAGEFDSPAQQNPAVGAAAGTAARAVAERDWDGQWVTVGSTLRSAIRTHVGGLLRRSLY</sequence>
<gene>
    <name evidence="1" type="ORF">PCOR1329_LOCUS65879</name>
</gene>
<protein>
    <submittedName>
        <fullName evidence="1">Uncharacterized protein</fullName>
    </submittedName>
</protein>